<proteinExistence type="predicted"/>
<dbReference type="AlphaFoldDB" id="A0A0V0HPQ6"/>
<evidence type="ECO:0000313" key="1">
    <source>
        <dbReference type="EMBL" id="JAP22119.1"/>
    </source>
</evidence>
<name>A0A0V0HPQ6_SOLCH</name>
<sequence>MVDHLLIFVRNDFSLLLPSSCPSRHLFNTSILAIFLNLNLNASLLVLMSTSRAFLDYHLPSRITLESG</sequence>
<organism evidence="1">
    <name type="scientific">Solanum chacoense</name>
    <name type="common">Chaco potato</name>
    <dbReference type="NCBI Taxonomy" id="4108"/>
    <lineage>
        <taxon>Eukaryota</taxon>
        <taxon>Viridiplantae</taxon>
        <taxon>Streptophyta</taxon>
        <taxon>Embryophyta</taxon>
        <taxon>Tracheophyta</taxon>
        <taxon>Spermatophyta</taxon>
        <taxon>Magnoliopsida</taxon>
        <taxon>eudicotyledons</taxon>
        <taxon>Gunneridae</taxon>
        <taxon>Pentapetalae</taxon>
        <taxon>asterids</taxon>
        <taxon>lamiids</taxon>
        <taxon>Solanales</taxon>
        <taxon>Solanaceae</taxon>
        <taxon>Solanoideae</taxon>
        <taxon>Solaneae</taxon>
        <taxon>Solanum</taxon>
    </lineage>
</organism>
<dbReference type="EMBL" id="GEDG01016929">
    <property type="protein sequence ID" value="JAP22119.1"/>
    <property type="molecule type" value="Transcribed_RNA"/>
</dbReference>
<accession>A0A0V0HPQ6</accession>
<reference evidence="1" key="1">
    <citation type="submission" date="2015-12" db="EMBL/GenBank/DDBJ databases">
        <title>Gene expression during late stages of embryo sac development: a critical building block for successful pollen-pistil interactions.</title>
        <authorList>
            <person name="Liu Y."/>
            <person name="Joly V."/>
            <person name="Sabar M."/>
            <person name="Matton D.P."/>
        </authorList>
    </citation>
    <scope>NUCLEOTIDE SEQUENCE</scope>
</reference>
<protein>
    <submittedName>
        <fullName evidence="1">Putative ovule protein</fullName>
    </submittedName>
</protein>